<protein>
    <submittedName>
        <fullName evidence="3">Uncharacterized protein</fullName>
    </submittedName>
</protein>
<name>A0A8R2ADN1_ACYPI</name>
<accession>A0A8R2ADN1</accession>
<feature type="chain" id="PRO_5035856231" evidence="2">
    <location>
        <begin position="26"/>
        <end position="124"/>
    </location>
</feature>
<evidence type="ECO:0000256" key="1">
    <source>
        <dbReference type="SAM" id="MobiDB-lite"/>
    </source>
</evidence>
<dbReference type="AlphaFoldDB" id="A0A8R2ADN1"/>
<evidence type="ECO:0000256" key="2">
    <source>
        <dbReference type="SAM" id="SignalP"/>
    </source>
</evidence>
<dbReference type="GeneID" id="100572832"/>
<reference evidence="3" key="2">
    <citation type="submission" date="2022-06" db="UniProtKB">
        <authorList>
            <consortium name="EnsemblMetazoa"/>
        </authorList>
    </citation>
    <scope>IDENTIFICATION</scope>
</reference>
<dbReference type="OrthoDB" id="6616711at2759"/>
<dbReference type="RefSeq" id="XP_003243567.1">
    <property type="nucleotide sequence ID" value="XM_003243519.4"/>
</dbReference>
<keyword evidence="4" id="KW-1185">Reference proteome</keyword>
<sequence length="124" mass="11821">MNPSAVTLIVVTLVLYGIFIQSIEAKTAFQAETPDAAKAAATPAAAAGGAGSAAPDGAAAPDPAAGAAGAAEAPKAEAPATTVTGNGTGNATGPANGYPSLTGSAVQCAVISFLVVARMFYQTV</sequence>
<keyword evidence="2" id="KW-0732">Signal</keyword>
<evidence type="ECO:0000313" key="3">
    <source>
        <dbReference type="EnsemblMetazoa" id="XP_003243567.1"/>
    </source>
</evidence>
<dbReference type="EnsemblMetazoa" id="XM_003243519.4">
    <property type="protein sequence ID" value="XP_003243567.1"/>
    <property type="gene ID" value="LOC100572832"/>
</dbReference>
<evidence type="ECO:0000313" key="4">
    <source>
        <dbReference type="Proteomes" id="UP000007819"/>
    </source>
</evidence>
<dbReference type="Proteomes" id="UP000007819">
    <property type="component" value="Chromosome X"/>
</dbReference>
<dbReference type="KEGG" id="api:100572832"/>
<feature type="signal peptide" evidence="2">
    <location>
        <begin position="1"/>
        <end position="25"/>
    </location>
</feature>
<reference evidence="4" key="1">
    <citation type="submission" date="2010-06" db="EMBL/GenBank/DDBJ databases">
        <authorList>
            <person name="Jiang H."/>
            <person name="Abraham K."/>
            <person name="Ali S."/>
            <person name="Alsbrooks S.L."/>
            <person name="Anim B.N."/>
            <person name="Anosike U.S."/>
            <person name="Attaway T."/>
            <person name="Bandaranaike D.P."/>
            <person name="Battles P.K."/>
            <person name="Bell S.N."/>
            <person name="Bell A.V."/>
            <person name="Beltran B."/>
            <person name="Bickham C."/>
            <person name="Bustamante Y."/>
            <person name="Caleb T."/>
            <person name="Canada A."/>
            <person name="Cardenas V."/>
            <person name="Carter K."/>
            <person name="Chacko J."/>
            <person name="Chandrabose M.N."/>
            <person name="Chavez D."/>
            <person name="Chavez A."/>
            <person name="Chen L."/>
            <person name="Chu H.-S."/>
            <person name="Claassen K.J."/>
            <person name="Cockrell R."/>
            <person name="Collins M."/>
            <person name="Cooper J.A."/>
            <person name="Cree A."/>
            <person name="Curry S.M."/>
            <person name="Da Y."/>
            <person name="Dao M.D."/>
            <person name="Das B."/>
            <person name="Davila M.-L."/>
            <person name="Davy-Carroll L."/>
            <person name="Denson S."/>
            <person name="Dinh H."/>
            <person name="Ebong V.E."/>
            <person name="Edwards J.R."/>
            <person name="Egan A."/>
            <person name="El-Daye J."/>
            <person name="Escobedo L."/>
            <person name="Fernandez S."/>
            <person name="Fernando P.R."/>
            <person name="Flagg N."/>
            <person name="Forbes L.D."/>
            <person name="Fowler R.G."/>
            <person name="Fu Q."/>
            <person name="Gabisi R.A."/>
            <person name="Ganer J."/>
            <person name="Garbino Pronczuk A."/>
            <person name="Garcia R.M."/>
            <person name="Garner T."/>
            <person name="Garrett T.E."/>
            <person name="Gonzalez D.A."/>
            <person name="Hamid H."/>
            <person name="Hawkins E.S."/>
            <person name="Hirani K."/>
            <person name="Hogues M.E."/>
            <person name="Hollins B."/>
            <person name="Hsiao C.-H."/>
            <person name="Jabil R."/>
            <person name="James M.L."/>
            <person name="Jhangiani S.N."/>
            <person name="Johnson B."/>
            <person name="Johnson Q."/>
            <person name="Joshi V."/>
            <person name="Kalu J.B."/>
            <person name="Kam C."/>
            <person name="Kashfia A."/>
            <person name="Keebler J."/>
            <person name="Kisamo H."/>
            <person name="Kovar C.L."/>
            <person name="Lago L.A."/>
            <person name="Lai C.-Y."/>
            <person name="Laidlaw J."/>
            <person name="Lara F."/>
            <person name="Le T.-K."/>
            <person name="Lee S.L."/>
            <person name="Legall F.H."/>
            <person name="Lemon S.J."/>
            <person name="Lewis L.R."/>
            <person name="Li B."/>
            <person name="Liu Y."/>
            <person name="Liu Y.-S."/>
            <person name="Lopez J."/>
            <person name="Lozado R.J."/>
            <person name="Lu J."/>
            <person name="Madu R.C."/>
            <person name="Maheshwari M."/>
            <person name="Maheshwari R."/>
            <person name="Malloy K."/>
            <person name="Martinez E."/>
            <person name="Mathew T."/>
            <person name="Mercado I.C."/>
            <person name="Mercado C."/>
            <person name="Meyer B."/>
            <person name="Montgomery K."/>
            <person name="Morgan M.B."/>
            <person name="Munidasa M."/>
            <person name="Nazareth L.V."/>
            <person name="Nelson J."/>
            <person name="Ng B.M."/>
            <person name="Nguyen N.B."/>
            <person name="Nguyen P.Q."/>
            <person name="Nguyen T."/>
            <person name="Obregon M."/>
            <person name="Okwuonu G.O."/>
            <person name="Onwere C.G."/>
            <person name="Orozco G."/>
            <person name="Parra A."/>
            <person name="Patel S."/>
            <person name="Patil S."/>
            <person name="Perez A."/>
            <person name="Perez Y."/>
            <person name="Pham C."/>
            <person name="Primus E.L."/>
            <person name="Pu L.-L."/>
            <person name="Puazo M."/>
            <person name="Qin X."/>
            <person name="Quiroz J.B."/>
            <person name="Reese J."/>
            <person name="Richards S."/>
            <person name="Rives C.M."/>
            <person name="Robberts R."/>
            <person name="Ruiz S.J."/>
            <person name="Ruiz M.J."/>
            <person name="Santibanez J."/>
            <person name="Schneider B.W."/>
            <person name="Sisson I."/>
            <person name="Smith M."/>
            <person name="Sodergren E."/>
            <person name="Song X.-Z."/>
            <person name="Song B.B."/>
            <person name="Summersgill H."/>
            <person name="Thelus R."/>
            <person name="Thornton R.D."/>
            <person name="Trejos Z.Y."/>
            <person name="Usmani K."/>
            <person name="Vattathil S."/>
            <person name="Villasana D."/>
            <person name="Walker D.L."/>
            <person name="Wang S."/>
            <person name="Wang K."/>
            <person name="White C.S."/>
            <person name="Williams A.C."/>
            <person name="Williamson J."/>
            <person name="Wilson K."/>
            <person name="Woghiren I.O."/>
            <person name="Woodworth J.R."/>
            <person name="Worley K.C."/>
            <person name="Wright R.A."/>
            <person name="Wu W."/>
            <person name="Young L."/>
            <person name="Zhang L."/>
            <person name="Zhang J."/>
            <person name="Zhu Y."/>
            <person name="Muzny D.M."/>
            <person name="Weinstock G."/>
            <person name="Gibbs R.A."/>
        </authorList>
    </citation>
    <scope>NUCLEOTIDE SEQUENCE [LARGE SCALE GENOMIC DNA]</scope>
    <source>
        <strain evidence="4">LSR1</strain>
    </source>
</reference>
<proteinExistence type="predicted"/>
<feature type="region of interest" description="Disordered" evidence="1">
    <location>
        <begin position="47"/>
        <end position="94"/>
    </location>
</feature>
<organism evidence="3 4">
    <name type="scientific">Acyrthosiphon pisum</name>
    <name type="common">Pea aphid</name>
    <dbReference type="NCBI Taxonomy" id="7029"/>
    <lineage>
        <taxon>Eukaryota</taxon>
        <taxon>Metazoa</taxon>
        <taxon>Ecdysozoa</taxon>
        <taxon>Arthropoda</taxon>
        <taxon>Hexapoda</taxon>
        <taxon>Insecta</taxon>
        <taxon>Pterygota</taxon>
        <taxon>Neoptera</taxon>
        <taxon>Paraneoptera</taxon>
        <taxon>Hemiptera</taxon>
        <taxon>Sternorrhyncha</taxon>
        <taxon>Aphidomorpha</taxon>
        <taxon>Aphidoidea</taxon>
        <taxon>Aphididae</taxon>
        <taxon>Macrosiphini</taxon>
        <taxon>Acyrthosiphon</taxon>
    </lineage>
</organism>